<comment type="similarity">
    <text evidence="1">Belongs to the 'GDSL' lipolytic enzyme family.</text>
</comment>
<dbReference type="Pfam" id="PF00657">
    <property type="entry name" value="Lipase_GDSL"/>
    <property type="match status" value="1"/>
</dbReference>
<dbReference type="OrthoDB" id="1600564at2759"/>
<evidence type="ECO:0000256" key="1">
    <source>
        <dbReference type="ARBA" id="ARBA00008668"/>
    </source>
</evidence>
<dbReference type="InterPro" id="IPR036514">
    <property type="entry name" value="SGNH_hydro_sf"/>
</dbReference>
<dbReference type="PANTHER" id="PTHR45642:SF51">
    <property type="entry name" value="GDSL-LIKE LIPASE_ACYLHYDROLASE"/>
    <property type="match status" value="1"/>
</dbReference>
<protein>
    <submittedName>
        <fullName evidence="2">GDSL esterase/lipase</fullName>
    </submittedName>
</protein>
<evidence type="ECO:0000313" key="3">
    <source>
        <dbReference type="Proteomes" id="UP000257109"/>
    </source>
</evidence>
<dbReference type="InterPro" id="IPR050592">
    <property type="entry name" value="GDSL_lipolytic_enzyme"/>
</dbReference>
<evidence type="ECO:0000313" key="2">
    <source>
        <dbReference type="EMBL" id="RDY06608.1"/>
    </source>
</evidence>
<dbReference type="EMBL" id="QJKJ01001655">
    <property type="protein sequence ID" value="RDY06608.1"/>
    <property type="molecule type" value="Genomic_DNA"/>
</dbReference>
<dbReference type="InterPro" id="IPR035669">
    <property type="entry name" value="SGNH_plant_lipase-like"/>
</dbReference>
<reference evidence="2" key="1">
    <citation type="submission" date="2018-05" db="EMBL/GenBank/DDBJ databases">
        <title>Draft genome of Mucuna pruriens seed.</title>
        <authorList>
            <person name="Nnadi N.E."/>
            <person name="Vos R."/>
            <person name="Hasami M.H."/>
            <person name="Devisetty U.K."/>
            <person name="Aguiy J.C."/>
        </authorList>
    </citation>
    <scope>NUCLEOTIDE SEQUENCE [LARGE SCALE GENOMIC DNA]</scope>
    <source>
        <strain evidence="2">JCA_2017</strain>
    </source>
</reference>
<dbReference type="Proteomes" id="UP000257109">
    <property type="component" value="Unassembled WGS sequence"/>
</dbReference>
<dbReference type="AlphaFoldDB" id="A0A371HUY9"/>
<sequence length="403" mass="44699">MTPSPINSIGIYHNLSSHRSAPNTSLGASIGRMGKGYAVWLLFIQMLVLFSTSKSGKVPAIIVFGDSSVDSGNNNFIPTIARSNFEPYGRDFFDGNPTGRFSNGRIPPDFISEAFGLKQAVPAYLDPAFNISDFATGVCFASAGTGFDNATSNVADVIPLWKEVEYYKEYQKKLRAHVGDEKANEIFREALYLVSIGTNDFLENYYTLPERRCQFTTVELYEDFLIGLAENFFKEIYGLGARKISLTGLPPMGCLPLERAINILEYHDCVEYYNNVALEFNGKLGWLVAKLNRDLPGLQLVDANAYDIVLQIVTQPSRFGFEVAGRGCCGTGRFEMGFLCDPKSPFTCKDANKYVFWDAFHPSAKTSQISGMVPDLDWRVGWVVLGPSLGHTLLQVVFSVRFA</sequence>
<dbReference type="InterPro" id="IPR001087">
    <property type="entry name" value="GDSL"/>
</dbReference>
<dbReference type="Gene3D" id="3.40.50.1110">
    <property type="entry name" value="SGNH hydrolase"/>
    <property type="match status" value="1"/>
</dbReference>
<dbReference type="CDD" id="cd01837">
    <property type="entry name" value="SGNH_plant_lipase_like"/>
    <property type="match status" value="1"/>
</dbReference>
<dbReference type="GO" id="GO:0016788">
    <property type="term" value="F:hydrolase activity, acting on ester bonds"/>
    <property type="evidence" value="ECO:0007669"/>
    <property type="project" value="InterPro"/>
</dbReference>
<organism evidence="2 3">
    <name type="scientific">Mucuna pruriens</name>
    <name type="common">Velvet bean</name>
    <name type="synonym">Dolichos pruriens</name>
    <dbReference type="NCBI Taxonomy" id="157652"/>
    <lineage>
        <taxon>Eukaryota</taxon>
        <taxon>Viridiplantae</taxon>
        <taxon>Streptophyta</taxon>
        <taxon>Embryophyta</taxon>
        <taxon>Tracheophyta</taxon>
        <taxon>Spermatophyta</taxon>
        <taxon>Magnoliopsida</taxon>
        <taxon>eudicotyledons</taxon>
        <taxon>Gunneridae</taxon>
        <taxon>Pentapetalae</taxon>
        <taxon>rosids</taxon>
        <taxon>fabids</taxon>
        <taxon>Fabales</taxon>
        <taxon>Fabaceae</taxon>
        <taxon>Papilionoideae</taxon>
        <taxon>50 kb inversion clade</taxon>
        <taxon>NPAAA clade</taxon>
        <taxon>indigoferoid/millettioid clade</taxon>
        <taxon>Phaseoleae</taxon>
        <taxon>Mucuna</taxon>
    </lineage>
</organism>
<proteinExistence type="inferred from homology"/>
<comment type="caution">
    <text evidence="2">The sequence shown here is derived from an EMBL/GenBank/DDBJ whole genome shotgun (WGS) entry which is preliminary data.</text>
</comment>
<feature type="non-terminal residue" evidence="2">
    <location>
        <position position="1"/>
    </location>
</feature>
<accession>A0A371HUY9</accession>
<keyword evidence="3" id="KW-1185">Reference proteome</keyword>
<name>A0A371HUY9_MUCPR</name>
<dbReference type="FunFam" id="3.40.50.1110:FF:000003">
    <property type="entry name" value="GDSL esterase/lipase APG"/>
    <property type="match status" value="1"/>
</dbReference>
<dbReference type="PANTHER" id="PTHR45642">
    <property type="entry name" value="GDSL ESTERASE/LIPASE EXL3"/>
    <property type="match status" value="1"/>
</dbReference>
<gene>
    <name evidence="2" type="ORF">CR513_09376</name>
</gene>